<evidence type="ECO:0000313" key="3">
    <source>
        <dbReference type="Proteomes" id="UP001321473"/>
    </source>
</evidence>
<dbReference type="EMBL" id="JARKHS020004479">
    <property type="protein sequence ID" value="KAK8784548.1"/>
    <property type="molecule type" value="Genomic_DNA"/>
</dbReference>
<dbReference type="Proteomes" id="UP001321473">
    <property type="component" value="Unassembled WGS sequence"/>
</dbReference>
<comment type="caution">
    <text evidence="2">The sequence shown here is derived from an EMBL/GenBank/DDBJ whole genome shotgun (WGS) entry which is preliminary data.</text>
</comment>
<gene>
    <name evidence="2" type="ORF">V5799_009087</name>
</gene>
<evidence type="ECO:0008006" key="4">
    <source>
        <dbReference type="Google" id="ProtNLM"/>
    </source>
</evidence>
<reference evidence="2 3" key="1">
    <citation type="journal article" date="2023" name="Arcadia Sci">
        <title>De novo assembly of a long-read Amblyomma americanum tick genome.</title>
        <authorList>
            <person name="Chou S."/>
            <person name="Poskanzer K.E."/>
            <person name="Rollins M."/>
            <person name="Thuy-Boun P.S."/>
        </authorList>
    </citation>
    <scope>NUCLEOTIDE SEQUENCE [LARGE SCALE GENOMIC DNA]</scope>
    <source>
        <strain evidence="2">F_SG_1</strain>
        <tissue evidence="2">Salivary glands</tissue>
    </source>
</reference>
<feature type="signal peptide" evidence="1">
    <location>
        <begin position="1"/>
        <end position="19"/>
    </location>
</feature>
<evidence type="ECO:0000256" key="1">
    <source>
        <dbReference type="SAM" id="SignalP"/>
    </source>
</evidence>
<proteinExistence type="predicted"/>
<keyword evidence="3" id="KW-1185">Reference proteome</keyword>
<organism evidence="2 3">
    <name type="scientific">Amblyomma americanum</name>
    <name type="common">Lone star tick</name>
    <dbReference type="NCBI Taxonomy" id="6943"/>
    <lineage>
        <taxon>Eukaryota</taxon>
        <taxon>Metazoa</taxon>
        <taxon>Ecdysozoa</taxon>
        <taxon>Arthropoda</taxon>
        <taxon>Chelicerata</taxon>
        <taxon>Arachnida</taxon>
        <taxon>Acari</taxon>
        <taxon>Parasitiformes</taxon>
        <taxon>Ixodida</taxon>
        <taxon>Ixodoidea</taxon>
        <taxon>Ixodidae</taxon>
        <taxon>Amblyomminae</taxon>
        <taxon>Amblyomma</taxon>
    </lineage>
</organism>
<name>A0AAQ4FD80_AMBAM</name>
<dbReference type="AlphaFoldDB" id="A0AAQ4FD80"/>
<protein>
    <recommendedName>
        <fullName evidence="4">Secreted protein</fullName>
    </recommendedName>
</protein>
<sequence>MGGVVVSLLLVCLGAMCSADSVSDALEESALALCELDEEKKTGLPLLQCLLDNVPQEAKEILNKYKGSKELLKTICGSPPKFPPEIQDLLKKGKLEGHIQNCVKSIGLEKHG</sequence>
<evidence type="ECO:0000313" key="2">
    <source>
        <dbReference type="EMBL" id="KAK8784548.1"/>
    </source>
</evidence>
<accession>A0AAQ4FD80</accession>
<keyword evidence="1" id="KW-0732">Signal</keyword>
<feature type="chain" id="PRO_5042953203" description="Secreted protein" evidence="1">
    <location>
        <begin position="20"/>
        <end position="112"/>
    </location>
</feature>